<protein>
    <recommendedName>
        <fullName evidence="5">Lipoprotein</fullName>
    </recommendedName>
</protein>
<proteinExistence type="predicted"/>
<feature type="region of interest" description="Disordered" evidence="1">
    <location>
        <begin position="23"/>
        <end position="52"/>
    </location>
</feature>
<evidence type="ECO:0000313" key="4">
    <source>
        <dbReference type="Proteomes" id="UP000824048"/>
    </source>
</evidence>
<comment type="caution">
    <text evidence="3">The sequence shown here is derived from an EMBL/GenBank/DDBJ whole genome shotgun (WGS) entry which is preliminary data.</text>
</comment>
<evidence type="ECO:0000256" key="2">
    <source>
        <dbReference type="SAM" id="SignalP"/>
    </source>
</evidence>
<dbReference type="Proteomes" id="UP000824048">
    <property type="component" value="Unassembled WGS sequence"/>
</dbReference>
<evidence type="ECO:0000313" key="3">
    <source>
        <dbReference type="EMBL" id="HIZ41781.1"/>
    </source>
</evidence>
<feature type="compositionally biased region" description="Low complexity" evidence="1">
    <location>
        <begin position="30"/>
        <end position="44"/>
    </location>
</feature>
<dbReference type="AlphaFoldDB" id="A0A9D2J9N7"/>
<dbReference type="PROSITE" id="PS51257">
    <property type="entry name" value="PROKAR_LIPOPROTEIN"/>
    <property type="match status" value="1"/>
</dbReference>
<name>A0A9D2J9N7_9FIRM</name>
<accession>A0A9D2J9N7</accession>
<reference evidence="3" key="2">
    <citation type="submission" date="2021-04" db="EMBL/GenBank/DDBJ databases">
        <authorList>
            <person name="Gilroy R."/>
        </authorList>
    </citation>
    <scope>NUCLEOTIDE SEQUENCE</scope>
    <source>
        <strain evidence="3">ChiSxjej1B13-11774</strain>
    </source>
</reference>
<evidence type="ECO:0008006" key="5">
    <source>
        <dbReference type="Google" id="ProtNLM"/>
    </source>
</evidence>
<organism evidence="3 4">
    <name type="scientific">Candidatus Gemmiger excrementigallinarum</name>
    <dbReference type="NCBI Taxonomy" id="2838609"/>
    <lineage>
        <taxon>Bacteria</taxon>
        <taxon>Bacillati</taxon>
        <taxon>Bacillota</taxon>
        <taxon>Clostridia</taxon>
        <taxon>Eubacteriales</taxon>
        <taxon>Gemmiger</taxon>
    </lineage>
</organism>
<feature type="chain" id="PRO_5038756363" description="Lipoprotein" evidence="2">
    <location>
        <begin position="22"/>
        <end position="162"/>
    </location>
</feature>
<keyword evidence="2" id="KW-0732">Signal</keyword>
<reference evidence="3" key="1">
    <citation type="journal article" date="2021" name="PeerJ">
        <title>Extensive microbial diversity within the chicken gut microbiome revealed by metagenomics and culture.</title>
        <authorList>
            <person name="Gilroy R."/>
            <person name="Ravi A."/>
            <person name="Getino M."/>
            <person name="Pursley I."/>
            <person name="Horton D.L."/>
            <person name="Alikhan N.F."/>
            <person name="Baker D."/>
            <person name="Gharbi K."/>
            <person name="Hall N."/>
            <person name="Watson M."/>
            <person name="Adriaenssens E.M."/>
            <person name="Foster-Nyarko E."/>
            <person name="Jarju S."/>
            <person name="Secka A."/>
            <person name="Antonio M."/>
            <person name="Oren A."/>
            <person name="Chaudhuri R.R."/>
            <person name="La Ragione R."/>
            <person name="Hildebrand F."/>
            <person name="Pallen M.J."/>
        </authorList>
    </citation>
    <scope>NUCLEOTIDE SEQUENCE</scope>
    <source>
        <strain evidence="3">ChiSxjej1B13-11774</strain>
    </source>
</reference>
<gene>
    <name evidence="3" type="ORF">H9811_04360</name>
</gene>
<dbReference type="EMBL" id="DXBP01000029">
    <property type="protein sequence ID" value="HIZ41781.1"/>
    <property type="molecule type" value="Genomic_DNA"/>
</dbReference>
<evidence type="ECO:0000256" key="1">
    <source>
        <dbReference type="SAM" id="MobiDB-lite"/>
    </source>
</evidence>
<sequence>MNRLPAALAALLLALTACTPAAEPAPSPTPAATAAPSAAPTAEPTPTPDDGELDLTTLSSTMVFAEVSAMVRSPEEYLGRTVRMQGSLMVYEANPALGIDYFYTVVIQDATACCQQGLEFVWDGGELPQAGTELLVTGTFEEYDCGGLPSYHIVAQSVEVLS</sequence>
<feature type="signal peptide" evidence="2">
    <location>
        <begin position="1"/>
        <end position="21"/>
    </location>
</feature>